<evidence type="ECO:0000256" key="5">
    <source>
        <dbReference type="SAM" id="MobiDB-lite"/>
    </source>
</evidence>
<feature type="region of interest" description="Disordered" evidence="5">
    <location>
        <begin position="459"/>
        <end position="480"/>
    </location>
</feature>
<keyword evidence="1" id="KW-1048">Host nucleus</keyword>
<evidence type="ECO:0000256" key="1">
    <source>
        <dbReference type="ARBA" id="ARBA00022562"/>
    </source>
</evidence>
<reference evidence="6" key="1">
    <citation type="submission" date="2018-10" db="EMBL/GenBank/DDBJ databases">
        <title>Genotypic and phenotypic diversity within the neonatal HSV-2 population.</title>
        <authorList>
            <person name="Akhtar L.N."/>
            <person name="Bowen C.D."/>
            <person name="Renner D.W."/>
            <person name="Pandey U."/>
            <person name="Della Fera A.N."/>
            <person name="Kimberlin D.W."/>
            <person name="Prichard M.N."/>
            <person name="Whitley R.J."/>
            <person name="Weitzman M.D."/>
            <person name="Szpara M.L."/>
        </authorList>
    </citation>
    <scope>NUCLEOTIDE SEQUENCE</scope>
    <source>
        <strain evidence="6">CNS17</strain>
    </source>
</reference>
<evidence type="ECO:0000256" key="3">
    <source>
        <dbReference type="ARBA" id="ARBA00022844"/>
    </source>
</evidence>
<evidence type="ECO:0000313" key="6">
    <source>
        <dbReference type="EMBL" id="QAU10634.1"/>
    </source>
</evidence>
<evidence type="ECO:0000256" key="2">
    <source>
        <dbReference type="ARBA" id="ARBA00022612"/>
    </source>
</evidence>
<gene>
    <name evidence="6" type="primary">UL6</name>
</gene>
<dbReference type="EMBL" id="MK105999">
    <property type="protein sequence ID" value="QAU10634.1"/>
    <property type="molecule type" value="Genomic_DNA"/>
</dbReference>
<organism evidence="6">
    <name type="scientific">Human herpesvirus 2</name>
    <name type="common">HHV-2</name>
    <name type="synonym">Human herpes simplex virus 2</name>
    <dbReference type="NCBI Taxonomy" id="10310"/>
    <lineage>
        <taxon>Viruses</taxon>
        <taxon>Duplodnaviria</taxon>
        <taxon>Heunggongvirae</taxon>
        <taxon>Peploviricota</taxon>
        <taxon>Herviviricetes</taxon>
        <taxon>Herpesvirales</taxon>
        <taxon>Orthoherpesviridae</taxon>
        <taxon>Alphaherpesvirinae</taxon>
        <taxon>Simplexvirus</taxon>
        <taxon>Simplexvirus humanalpha2</taxon>
    </lineage>
</organism>
<sequence length="680" mass="75060">MAAQRARAPAMRTRGGDAALCAPEDGWVKVHPTPGTMLFREILLGQMGYTEGQGVYNVVRSSEAATRQLQAAIFHALLNATTYRDLEEDWRRHVVARGLQPQRLVRRYRNAREGDIAGVAERVFDTWRCTLRTTLLDFAHGVVDCFAPGGPSGPTSFPKYIDWLTCLGLVPILRKTREGEATQRLGAFLRQHTLPRQLATVAGAAERAGPGLLELAVAFDSTRMAEYDRVHIYYNHRRGEWLVRDPVSGQRGECLVLCPPLWTGDRLVFDSPVQRLCPEIVACHALREHAHICRLRNTASVKVLLGRKSDSERGVAGAARVVNKALGEDDETKAGSAASRLVRLIINMKGMRHVGDINDTVRAYLDEAGGHLIDTPAVDHTLPGFGKGGTGRGSAPQDPGARPQQLRQAFQTAVVNNINGMLEGYINNLFGTIERLRETNAGLATQLQARDRELRRAQAGALEREQRAADRAAGGGAGRPAEADLLRADYDIIDVSKSMDDDTYVANSFQHQYIPAYGQDLERLSRLWEHELVRCFKILRHRNNQGQETSISYSSGAIASFVAPYFEYVLRAPRAGALITGSDVILGEEELWEAVFKKTRLQTYLTDVAALFVADVQHAALPRPPSPTPADFRASASPRGGSRSRSRTRTRSRSPGRTPRGAPDQGWGVERRDGRPHARR</sequence>
<organismHost>
    <name type="scientific">Homo sapiens</name>
    <name type="common">Human</name>
    <dbReference type="NCBI Taxonomy" id="9606"/>
</organismHost>
<protein>
    <submittedName>
        <fullName evidence="6">UL6</fullName>
    </submittedName>
</protein>
<dbReference type="Pfam" id="PF01763">
    <property type="entry name" value="Herpes_UL6"/>
    <property type="match status" value="1"/>
</dbReference>
<feature type="compositionally biased region" description="Basic residues" evidence="5">
    <location>
        <begin position="642"/>
        <end position="654"/>
    </location>
</feature>
<name>A0A410TIL3_HHV2</name>
<accession>A0A410TIL3</accession>
<feature type="compositionally biased region" description="Basic and acidic residues" evidence="5">
    <location>
        <begin position="459"/>
        <end position="470"/>
    </location>
</feature>
<feature type="compositionally biased region" description="Basic and acidic residues" evidence="5">
    <location>
        <begin position="669"/>
        <end position="680"/>
    </location>
</feature>
<evidence type="ECO:0000256" key="4">
    <source>
        <dbReference type="ARBA" id="ARBA00023219"/>
    </source>
</evidence>
<dbReference type="InterPro" id="IPR002660">
    <property type="entry name" value="Herpes_Portal"/>
</dbReference>
<dbReference type="HAMAP" id="MF_04012">
    <property type="entry name" value="HSV_PORTL"/>
    <property type="match status" value="1"/>
</dbReference>
<keyword evidence="4" id="KW-0231">Viral genome packaging</keyword>
<dbReference type="GO" id="GO:0051276">
    <property type="term" value="P:chromosome organization"/>
    <property type="evidence" value="ECO:0007669"/>
    <property type="project" value="InterPro"/>
</dbReference>
<dbReference type="GO" id="GO:0044423">
    <property type="term" value="C:virion component"/>
    <property type="evidence" value="ECO:0007669"/>
    <property type="project" value="UniProtKB-KW"/>
</dbReference>
<keyword evidence="2" id="KW-1188">Viral release from host cell</keyword>
<proteinExistence type="inferred from homology"/>
<feature type="region of interest" description="Disordered" evidence="5">
    <location>
        <begin position="622"/>
        <end position="680"/>
    </location>
</feature>
<keyword evidence="3" id="KW-0946">Virion</keyword>